<dbReference type="AlphaFoldDB" id="A0A8S8ZFT8"/>
<dbReference type="GO" id="GO:0004497">
    <property type="term" value="F:monooxygenase activity"/>
    <property type="evidence" value="ECO:0007669"/>
    <property type="project" value="TreeGrafter"/>
</dbReference>
<dbReference type="Proteomes" id="UP000433876">
    <property type="component" value="Unassembled WGS sequence"/>
</dbReference>
<reference evidence="2 3" key="1">
    <citation type="submission" date="2017-07" db="EMBL/GenBank/DDBJ databases">
        <title>Genome sequence of the Sordaria macrospora wild type strain R19027.</title>
        <authorList>
            <person name="Nowrousian M."/>
            <person name="Teichert I."/>
            <person name="Kueck U."/>
        </authorList>
    </citation>
    <scope>NUCLEOTIDE SEQUENCE [LARGE SCALE GENOMIC DNA]</scope>
    <source>
        <strain evidence="2 3">R19027</strain>
        <tissue evidence="2">Mycelium</tissue>
    </source>
</reference>
<proteinExistence type="inferred from homology"/>
<dbReference type="InterPro" id="IPR007736">
    <property type="entry name" value="Caleosin-related"/>
</dbReference>
<dbReference type="SUPFAM" id="SSF47473">
    <property type="entry name" value="EF-hand"/>
    <property type="match status" value="1"/>
</dbReference>
<gene>
    <name evidence="2" type="ORF">SMACR_05836</name>
</gene>
<name>A0A8S8ZFT8_SORMA</name>
<evidence type="ECO:0000313" key="2">
    <source>
        <dbReference type="EMBL" id="KAA8629497.1"/>
    </source>
</evidence>
<dbReference type="EMBL" id="NMPR01000134">
    <property type="protein sequence ID" value="KAA8629497.1"/>
    <property type="molecule type" value="Genomic_DNA"/>
</dbReference>
<dbReference type="PANTHER" id="PTHR31495:SF0">
    <property type="entry name" value="BINDING PROTEIN CALEOSIN, PUTATIVE (AFU_ORTHOLOGUE AFUA_5G13750)-RELATED"/>
    <property type="match status" value="1"/>
</dbReference>
<dbReference type="GO" id="GO:0005509">
    <property type="term" value="F:calcium ion binding"/>
    <property type="evidence" value="ECO:0007669"/>
    <property type="project" value="TreeGrafter"/>
</dbReference>
<organism evidence="2 3">
    <name type="scientific">Sordaria macrospora</name>
    <dbReference type="NCBI Taxonomy" id="5147"/>
    <lineage>
        <taxon>Eukaryota</taxon>
        <taxon>Fungi</taxon>
        <taxon>Dikarya</taxon>
        <taxon>Ascomycota</taxon>
        <taxon>Pezizomycotina</taxon>
        <taxon>Sordariomycetes</taxon>
        <taxon>Sordariomycetidae</taxon>
        <taxon>Sordariales</taxon>
        <taxon>Sordariaceae</taxon>
        <taxon>Sordaria</taxon>
    </lineage>
</organism>
<sequence length="426" mass="48110">MTSLNSYDDSSFRLHPLIPTQLSSFVLITPARHYSDDPVFATGDRHPSVSSIRPSRNLTLLPPTSASSFPALRSGRDLFFPQTRSVIRSASIVTKPAIFIFGRNTSSNNTLDLVLPTAHAPNNRLSEMPVSVVPREVVQAVEGRQGVDFATAVPKCPPTAERPQATDIDAIIDRPSVARANLAVSTEQPQGSPEYVDTLNLEDYTVLQQHVMFWDRDDDGQIWPQDTFMGFYELGFNLFFCALATLIINLNFSYPTRLAYSYFPDPFFRVYVPSIHKAKHGSDSGTYDKEGRFIPQAFEDLFSKFDRGNKAALSAGELWNIMSTNRVAVDPFGWFASVFEFGVTFLLVQKDGKVDKEDLRRIYDGSIFWKIRDAYRSDKGWNKGFGFREFFNLGREELAKNRSRFPLLDGVVSQVEKTFPHKLRKA</sequence>
<accession>A0A8S8ZFT8</accession>
<protein>
    <submittedName>
        <fullName evidence="2">Uncharacterized protein</fullName>
    </submittedName>
</protein>
<dbReference type="InterPro" id="IPR011992">
    <property type="entry name" value="EF-hand-dom_pair"/>
</dbReference>
<evidence type="ECO:0000313" key="3">
    <source>
        <dbReference type="Proteomes" id="UP000433876"/>
    </source>
</evidence>
<dbReference type="Pfam" id="PF05042">
    <property type="entry name" value="Caleosin"/>
    <property type="match status" value="1"/>
</dbReference>
<dbReference type="VEuPathDB" id="FungiDB:SMAC_05836"/>
<comment type="similarity">
    <text evidence="1">Belongs to the caleosin family.</text>
</comment>
<comment type="caution">
    <text evidence="2">The sequence shown here is derived from an EMBL/GenBank/DDBJ whole genome shotgun (WGS) entry which is preliminary data.</text>
</comment>
<evidence type="ECO:0000256" key="1">
    <source>
        <dbReference type="ARBA" id="ARBA00006765"/>
    </source>
</evidence>
<dbReference type="PANTHER" id="PTHR31495">
    <property type="entry name" value="PEROXYGENASE 3-RELATED"/>
    <property type="match status" value="1"/>
</dbReference>